<dbReference type="RefSeq" id="WP_376921290.1">
    <property type="nucleotide sequence ID" value="NZ_JBHRSW010000047.1"/>
</dbReference>
<dbReference type="Gene3D" id="1.10.1660.10">
    <property type="match status" value="1"/>
</dbReference>
<dbReference type="SUPFAM" id="SSF52172">
    <property type="entry name" value="CheY-like"/>
    <property type="match status" value="1"/>
</dbReference>
<dbReference type="InterPro" id="IPR011006">
    <property type="entry name" value="CheY-like_superfamily"/>
</dbReference>
<dbReference type="Pfam" id="PF12728">
    <property type="entry name" value="HTH_17"/>
    <property type="match status" value="1"/>
</dbReference>
<comment type="caution">
    <text evidence="3">The sequence shown here is derived from an EMBL/GenBank/DDBJ whole genome shotgun (WGS) entry which is preliminary data.</text>
</comment>
<accession>A0ABV7FWR6</accession>
<dbReference type="InterPro" id="IPR009061">
    <property type="entry name" value="DNA-bd_dom_put_sf"/>
</dbReference>
<protein>
    <submittedName>
        <fullName evidence="3">Helix-turn-helix domain-containing protein</fullName>
    </submittedName>
</protein>
<dbReference type="EMBL" id="JBHRSW010000047">
    <property type="protein sequence ID" value="MFC3123175.1"/>
    <property type="molecule type" value="Genomic_DNA"/>
</dbReference>
<dbReference type="Proteomes" id="UP001595478">
    <property type="component" value="Unassembled WGS sequence"/>
</dbReference>
<evidence type="ECO:0000313" key="3">
    <source>
        <dbReference type="EMBL" id="MFC3123175.1"/>
    </source>
</evidence>
<proteinExistence type="predicted"/>
<dbReference type="InterPro" id="IPR001789">
    <property type="entry name" value="Sig_transdc_resp-reg_receiver"/>
</dbReference>
<dbReference type="NCBIfam" id="TIGR01764">
    <property type="entry name" value="excise"/>
    <property type="match status" value="1"/>
</dbReference>
<dbReference type="PROSITE" id="PS50110">
    <property type="entry name" value="RESPONSE_REGULATORY"/>
    <property type="match status" value="1"/>
</dbReference>
<evidence type="ECO:0000259" key="2">
    <source>
        <dbReference type="PROSITE" id="PS50110"/>
    </source>
</evidence>
<feature type="modified residue" description="4-aspartylphosphate" evidence="1">
    <location>
        <position position="118"/>
    </location>
</feature>
<keyword evidence="4" id="KW-1185">Reference proteome</keyword>
<reference evidence="4" key="1">
    <citation type="journal article" date="2019" name="Int. J. Syst. Evol. Microbiol.">
        <title>The Global Catalogue of Microorganisms (GCM) 10K type strain sequencing project: providing services to taxonomists for standard genome sequencing and annotation.</title>
        <authorList>
            <consortium name="The Broad Institute Genomics Platform"/>
            <consortium name="The Broad Institute Genome Sequencing Center for Infectious Disease"/>
            <person name="Wu L."/>
            <person name="Ma J."/>
        </authorList>
    </citation>
    <scope>NUCLEOTIDE SEQUENCE [LARGE SCALE GENOMIC DNA]</scope>
    <source>
        <strain evidence="4">KCTC 52473</strain>
    </source>
</reference>
<organism evidence="3 4">
    <name type="scientific">Agaribacter flavus</name>
    <dbReference type="NCBI Taxonomy" id="1902781"/>
    <lineage>
        <taxon>Bacteria</taxon>
        <taxon>Pseudomonadati</taxon>
        <taxon>Pseudomonadota</taxon>
        <taxon>Gammaproteobacteria</taxon>
        <taxon>Alteromonadales</taxon>
        <taxon>Alteromonadaceae</taxon>
        <taxon>Agaribacter</taxon>
    </lineage>
</organism>
<dbReference type="InterPro" id="IPR010093">
    <property type="entry name" value="SinI_DNA-bd"/>
</dbReference>
<evidence type="ECO:0000313" key="4">
    <source>
        <dbReference type="Proteomes" id="UP001595478"/>
    </source>
</evidence>
<dbReference type="InterPro" id="IPR041657">
    <property type="entry name" value="HTH_17"/>
</dbReference>
<evidence type="ECO:0000256" key="1">
    <source>
        <dbReference type="PROSITE-ProRule" id="PRU00169"/>
    </source>
</evidence>
<sequence length="188" mass="21038">MKSYTSGEVAEICDVTSRTVVRWIAAGKLPAFKLPGRGNNRVSEEALVAFLLDNHIPLPTELQPALDRHCVMMASDRYLVRHVKRIIRDVDYITYCYDNGLEAGFEIASKKPTLIIIDDELASISADQVTKQIASLEDYNPTIIVFSSHADAFELPSEIQDIQVLPKPLDLNYFSNLVEHGTAQLSFQ</sequence>
<gene>
    <name evidence="3" type="ORF">ACFOHL_16250</name>
</gene>
<feature type="domain" description="Response regulatory" evidence="2">
    <location>
        <begin position="69"/>
        <end position="182"/>
    </location>
</feature>
<keyword evidence="1" id="KW-0597">Phosphoprotein</keyword>
<dbReference type="SUPFAM" id="SSF46955">
    <property type="entry name" value="Putative DNA-binding domain"/>
    <property type="match status" value="1"/>
</dbReference>
<name>A0ABV7FWR6_9ALTE</name>
<dbReference type="Gene3D" id="3.40.50.2300">
    <property type="match status" value="1"/>
</dbReference>